<organism evidence="2 3">
    <name type="scientific">Paenibacillus rhizophilus</name>
    <dbReference type="NCBI Taxonomy" id="1850366"/>
    <lineage>
        <taxon>Bacteria</taxon>
        <taxon>Bacillati</taxon>
        <taxon>Bacillota</taxon>
        <taxon>Bacilli</taxon>
        <taxon>Bacillales</taxon>
        <taxon>Paenibacillaceae</taxon>
        <taxon>Paenibacillus</taxon>
    </lineage>
</organism>
<gene>
    <name evidence="2" type="ORF">EH198_19360</name>
</gene>
<name>A0A3N9P0L2_9BACL</name>
<proteinExistence type="predicted"/>
<accession>A0A3N9P0L2</accession>
<keyword evidence="3" id="KW-1185">Reference proteome</keyword>
<protein>
    <recommendedName>
        <fullName evidence="1">Transcription regulator HTH AraC N-terminal domain-containing protein</fullName>
    </recommendedName>
</protein>
<dbReference type="InterPro" id="IPR009594">
    <property type="entry name" value="Tscrpt_reg_HTH_AraC_N"/>
</dbReference>
<reference evidence="2 3" key="1">
    <citation type="submission" date="2018-11" db="EMBL/GenBank/DDBJ databases">
        <title>Genome sequence of strain 7197.</title>
        <authorList>
            <person name="Gao J."/>
            <person name="Sun J."/>
        </authorList>
    </citation>
    <scope>NUCLEOTIDE SEQUENCE [LARGE SCALE GENOMIC DNA]</scope>
    <source>
        <strain evidence="2 3">7197</strain>
    </source>
</reference>
<dbReference type="Pfam" id="PF06719">
    <property type="entry name" value="AraC_N"/>
    <property type="match status" value="1"/>
</dbReference>
<dbReference type="Proteomes" id="UP000282529">
    <property type="component" value="Unassembled WGS sequence"/>
</dbReference>
<dbReference type="EMBL" id="RQPI01000014">
    <property type="protein sequence ID" value="RQW09405.1"/>
    <property type="molecule type" value="Genomic_DNA"/>
</dbReference>
<sequence length="66" mass="7579">MNIKRGLPGHQRIRQSFKTNDIQIAAKENAKRALFVSKIESSILDAILRLTHLLDNPKDKKLPQMK</sequence>
<evidence type="ECO:0000313" key="3">
    <source>
        <dbReference type="Proteomes" id="UP000282529"/>
    </source>
</evidence>
<feature type="domain" description="Transcription regulator HTH AraC N-terminal" evidence="1">
    <location>
        <begin position="23"/>
        <end position="61"/>
    </location>
</feature>
<comment type="caution">
    <text evidence="2">The sequence shown here is derived from an EMBL/GenBank/DDBJ whole genome shotgun (WGS) entry which is preliminary data.</text>
</comment>
<evidence type="ECO:0000259" key="1">
    <source>
        <dbReference type="Pfam" id="PF06719"/>
    </source>
</evidence>
<dbReference type="AlphaFoldDB" id="A0A3N9P0L2"/>
<evidence type="ECO:0000313" key="2">
    <source>
        <dbReference type="EMBL" id="RQW09405.1"/>
    </source>
</evidence>